<organism evidence="1 2">
    <name type="scientific">Candidatus Scatosoma pullistercoris</name>
    <dbReference type="NCBI Taxonomy" id="2840934"/>
    <lineage>
        <taxon>Bacteria</taxon>
        <taxon>Bacillati</taxon>
        <taxon>Bacillota</taxon>
        <taxon>Clostridia</taxon>
        <taxon>Candidatus Scatosoma</taxon>
    </lineage>
</organism>
<name>A0A9D1MFE1_9FIRM</name>
<dbReference type="Proteomes" id="UP000824081">
    <property type="component" value="Unassembled WGS sequence"/>
</dbReference>
<proteinExistence type="predicted"/>
<evidence type="ECO:0000313" key="1">
    <source>
        <dbReference type="EMBL" id="HIU59267.1"/>
    </source>
</evidence>
<comment type="caution">
    <text evidence="1">The sequence shown here is derived from an EMBL/GenBank/DDBJ whole genome shotgun (WGS) entry which is preliminary data.</text>
</comment>
<reference evidence="1" key="1">
    <citation type="submission" date="2020-10" db="EMBL/GenBank/DDBJ databases">
        <authorList>
            <person name="Gilroy R."/>
        </authorList>
    </citation>
    <scope>NUCLEOTIDE SEQUENCE</scope>
    <source>
        <strain evidence="1">11687</strain>
    </source>
</reference>
<gene>
    <name evidence="1" type="ORF">IAC57_04095</name>
</gene>
<accession>A0A9D1MFE1</accession>
<dbReference type="SUPFAM" id="SSF55331">
    <property type="entry name" value="Tautomerase/MIF"/>
    <property type="match status" value="1"/>
</dbReference>
<evidence type="ECO:0008006" key="3">
    <source>
        <dbReference type="Google" id="ProtNLM"/>
    </source>
</evidence>
<dbReference type="InterPro" id="IPR001398">
    <property type="entry name" value="Macrophage_inhib_fac"/>
</dbReference>
<dbReference type="Gene3D" id="3.30.429.10">
    <property type="entry name" value="Macrophage Migration Inhibitory Factor"/>
    <property type="match status" value="1"/>
</dbReference>
<dbReference type="Pfam" id="PF01187">
    <property type="entry name" value="MIF"/>
    <property type="match status" value="1"/>
</dbReference>
<dbReference type="InterPro" id="IPR014347">
    <property type="entry name" value="Tautomerase/MIF_sf"/>
</dbReference>
<dbReference type="AlphaFoldDB" id="A0A9D1MFE1"/>
<protein>
    <recommendedName>
        <fullName evidence="3">Macrophage migration inhibitory factor (MIF)</fullName>
    </recommendedName>
</protein>
<reference evidence="1" key="2">
    <citation type="journal article" date="2021" name="PeerJ">
        <title>Extensive microbial diversity within the chicken gut microbiome revealed by metagenomics and culture.</title>
        <authorList>
            <person name="Gilroy R."/>
            <person name="Ravi A."/>
            <person name="Getino M."/>
            <person name="Pursley I."/>
            <person name="Horton D.L."/>
            <person name="Alikhan N.F."/>
            <person name="Baker D."/>
            <person name="Gharbi K."/>
            <person name="Hall N."/>
            <person name="Watson M."/>
            <person name="Adriaenssens E.M."/>
            <person name="Foster-Nyarko E."/>
            <person name="Jarju S."/>
            <person name="Secka A."/>
            <person name="Antonio M."/>
            <person name="Oren A."/>
            <person name="Chaudhuri R.R."/>
            <person name="La Ragione R."/>
            <person name="Hildebrand F."/>
            <person name="Pallen M.J."/>
        </authorList>
    </citation>
    <scope>NUCLEOTIDE SEQUENCE</scope>
    <source>
        <strain evidence="1">11687</strain>
    </source>
</reference>
<evidence type="ECO:0000313" key="2">
    <source>
        <dbReference type="Proteomes" id="UP000824081"/>
    </source>
</evidence>
<dbReference type="EMBL" id="DVMZ01000106">
    <property type="protein sequence ID" value="HIU59267.1"/>
    <property type="molecule type" value="Genomic_DNA"/>
</dbReference>
<sequence>MPFIDCRVSVKLTEENKEKLKAGFGRAATCLHKTESYLMVGFADGYDLYFGGEKQEKGAYVSVSLFGSASPADYERMTGEICALLARELGIPGKSVYVTYHGVADWGWNGSNF</sequence>